<evidence type="ECO:0000256" key="4">
    <source>
        <dbReference type="ARBA" id="ARBA00023082"/>
    </source>
</evidence>
<evidence type="ECO:0000313" key="9">
    <source>
        <dbReference type="EMBL" id="GAA4089846.1"/>
    </source>
</evidence>
<evidence type="ECO:0000256" key="1">
    <source>
        <dbReference type="ARBA" id="ARBA00010641"/>
    </source>
</evidence>
<dbReference type="NCBIfam" id="TIGR02957">
    <property type="entry name" value="SigX4"/>
    <property type="match status" value="1"/>
</dbReference>
<dbReference type="InterPro" id="IPR052704">
    <property type="entry name" value="ECF_Sigma-70_Domain"/>
</dbReference>
<sequence>MSEDPAEPAGGTAERPDGEAAEHADGATTRLFEEHRGLLFSVAYRMLGTVADAEDAVQDAWLRWASADRSGIQDVKAYLVRVVSNIALDRLRSARAHREAYVGPWLPEPLLTSPDVAEDAELAESVSMALLVVLETLSPLERAVFVLREVFGFPYAEIAEALDRSETSVRQLGTRARKHVEARRPRFAADGRERRAATERFFDAVLGGDINRLMETLAPDVALWTDGGGKVRAARRVIHGADKVGRWLRAVSSSPFGGVEPRDWVVRRVSVNGEPGLLVEGPDGPFTVVTAEVDSAGTVTKVLMVANPDKLRALAEGRRLPM</sequence>
<comment type="subunit">
    <text evidence="2">Interacts transiently with the RNA polymerase catalytic core formed by RpoA, RpoB, RpoC and RpoZ (2 alpha, 1 beta, 1 beta' and 1 omega subunit) to form the RNA polymerase holoenzyme that can initiate transcription.</text>
</comment>
<dbReference type="EMBL" id="BAAAZG010000045">
    <property type="protein sequence ID" value="GAA4089846.1"/>
    <property type="molecule type" value="Genomic_DNA"/>
</dbReference>
<keyword evidence="10" id="KW-1185">Reference proteome</keyword>
<dbReference type="PANTHER" id="PTHR30173">
    <property type="entry name" value="SIGMA 19 FACTOR"/>
    <property type="match status" value="1"/>
</dbReference>
<name>A0ABP7WIH7_9ACTN</name>
<evidence type="ECO:0000256" key="5">
    <source>
        <dbReference type="ARBA" id="ARBA00023163"/>
    </source>
</evidence>
<reference evidence="10" key="1">
    <citation type="journal article" date="2019" name="Int. J. Syst. Evol. Microbiol.">
        <title>The Global Catalogue of Microorganisms (GCM) 10K type strain sequencing project: providing services to taxonomists for standard genome sequencing and annotation.</title>
        <authorList>
            <consortium name="The Broad Institute Genomics Platform"/>
            <consortium name="The Broad Institute Genome Sequencing Center for Infectious Disease"/>
            <person name="Wu L."/>
            <person name="Ma J."/>
        </authorList>
    </citation>
    <scope>NUCLEOTIDE SEQUENCE [LARGE SCALE GENOMIC DNA]</scope>
    <source>
        <strain evidence="10">JCM 16702</strain>
    </source>
</reference>
<protein>
    <submittedName>
        <fullName evidence="9">RNA polymerase sigma-70 factor</fullName>
    </submittedName>
</protein>
<dbReference type="RefSeq" id="WP_344953976.1">
    <property type="nucleotide sequence ID" value="NZ_BAAAZG010000045.1"/>
</dbReference>
<dbReference type="PANTHER" id="PTHR30173:SF36">
    <property type="entry name" value="ECF RNA POLYMERASE SIGMA FACTOR SIGJ"/>
    <property type="match status" value="1"/>
</dbReference>
<accession>A0ABP7WIH7</accession>
<dbReference type="InterPro" id="IPR013249">
    <property type="entry name" value="RNA_pol_sigma70_r4_t2"/>
</dbReference>
<dbReference type="InterPro" id="IPR032710">
    <property type="entry name" value="NTF2-like_dom_sf"/>
</dbReference>
<gene>
    <name evidence="9" type="ORF">GCM10022214_58250</name>
</gene>
<dbReference type="SUPFAM" id="SSF54427">
    <property type="entry name" value="NTF2-like"/>
    <property type="match status" value="1"/>
</dbReference>
<keyword evidence="5" id="KW-0804">Transcription</keyword>
<evidence type="ECO:0000259" key="7">
    <source>
        <dbReference type="Pfam" id="PF04542"/>
    </source>
</evidence>
<dbReference type="InterPro" id="IPR014303">
    <property type="entry name" value="RNA_pol_sigma-70_ECF"/>
</dbReference>
<dbReference type="Pfam" id="PF04542">
    <property type="entry name" value="Sigma70_r2"/>
    <property type="match status" value="1"/>
</dbReference>
<comment type="caution">
    <text evidence="9">The sequence shown here is derived from an EMBL/GenBank/DDBJ whole genome shotgun (WGS) entry which is preliminary data.</text>
</comment>
<evidence type="ECO:0000259" key="8">
    <source>
        <dbReference type="Pfam" id="PF08281"/>
    </source>
</evidence>
<feature type="domain" description="RNA polymerase sigma-70 region 2" evidence="7">
    <location>
        <begin position="31"/>
        <end position="95"/>
    </location>
</feature>
<dbReference type="Proteomes" id="UP001500683">
    <property type="component" value="Unassembled WGS sequence"/>
</dbReference>
<dbReference type="SUPFAM" id="SSF88659">
    <property type="entry name" value="Sigma3 and sigma4 domains of RNA polymerase sigma factors"/>
    <property type="match status" value="1"/>
</dbReference>
<dbReference type="InterPro" id="IPR007627">
    <property type="entry name" value="RNA_pol_sigma70_r2"/>
</dbReference>
<dbReference type="InterPro" id="IPR014284">
    <property type="entry name" value="RNA_pol_sigma-70_dom"/>
</dbReference>
<dbReference type="NCBIfam" id="NF007214">
    <property type="entry name" value="PRK09636.1"/>
    <property type="match status" value="1"/>
</dbReference>
<keyword evidence="4" id="KW-0731">Sigma factor</keyword>
<evidence type="ECO:0000256" key="6">
    <source>
        <dbReference type="SAM" id="MobiDB-lite"/>
    </source>
</evidence>
<feature type="region of interest" description="Disordered" evidence="6">
    <location>
        <begin position="1"/>
        <end position="24"/>
    </location>
</feature>
<dbReference type="CDD" id="cd06171">
    <property type="entry name" value="Sigma70_r4"/>
    <property type="match status" value="1"/>
</dbReference>
<proteinExistence type="inferred from homology"/>
<dbReference type="Gene3D" id="1.10.1740.10">
    <property type="match status" value="1"/>
</dbReference>
<feature type="domain" description="RNA polymerase sigma factor 70 region 4 type 2" evidence="8">
    <location>
        <begin position="128"/>
        <end position="179"/>
    </location>
</feature>
<evidence type="ECO:0000313" key="10">
    <source>
        <dbReference type="Proteomes" id="UP001500683"/>
    </source>
</evidence>
<dbReference type="NCBIfam" id="TIGR02937">
    <property type="entry name" value="sigma70-ECF"/>
    <property type="match status" value="1"/>
</dbReference>
<dbReference type="SUPFAM" id="SSF88946">
    <property type="entry name" value="Sigma2 domain of RNA polymerase sigma factors"/>
    <property type="match status" value="1"/>
</dbReference>
<dbReference type="InterPro" id="IPR013325">
    <property type="entry name" value="RNA_pol_sigma_r2"/>
</dbReference>
<dbReference type="Pfam" id="PF08281">
    <property type="entry name" value="Sigma70_r4_2"/>
    <property type="match status" value="1"/>
</dbReference>
<dbReference type="InterPro" id="IPR036388">
    <property type="entry name" value="WH-like_DNA-bd_sf"/>
</dbReference>
<keyword evidence="3" id="KW-0805">Transcription regulation</keyword>
<evidence type="ECO:0000256" key="2">
    <source>
        <dbReference type="ARBA" id="ARBA00011344"/>
    </source>
</evidence>
<dbReference type="Gene3D" id="1.10.10.10">
    <property type="entry name" value="Winged helix-like DNA-binding domain superfamily/Winged helix DNA-binding domain"/>
    <property type="match status" value="1"/>
</dbReference>
<comment type="similarity">
    <text evidence="1">Belongs to the sigma-70 factor family. ECF subfamily.</text>
</comment>
<dbReference type="Gene3D" id="3.10.450.50">
    <property type="match status" value="1"/>
</dbReference>
<dbReference type="InterPro" id="IPR013324">
    <property type="entry name" value="RNA_pol_sigma_r3/r4-like"/>
</dbReference>
<evidence type="ECO:0000256" key="3">
    <source>
        <dbReference type="ARBA" id="ARBA00023015"/>
    </source>
</evidence>
<organism evidence="9 10">
    <name type="scientific">Actinomadura miaoliensis</name>
    <dbReference type="NCBI Taxonomy" id="430685"/>
    <lineage>
        <taxon>Bacteria</taxon>
        <taxon>Bacillati</taxon>
        <taxon>Actinomycetota</taxon>
        <taxon>Actinomycetes</taxon>
        <taxon>Streptosporangiales</taxon>
        <taxon>Thermomonosporaceae</taxon>
        <taxon>Actinomadura</taxon>
    </lineage>
</organism>
<feature type="compositionally biased region" description="Basic and acidic residues" evidence="6">
    <location>
        <begin position="14"/>
        <end position="24"/>
    </location>
</feature>